<evidence type="ECO:0000313" key="2">
    <source>
        <dbReference type="Proteomes" id="UP000280292"/>
    </source>
</evidence>
<dbReference type="AlphaFoldDB" id="A0A3M2VWL7"/>
<comment type="caution">
    <text evidence="1">The sequence shown here is derived from an EMBL/GenBank/DDBJ whole genome shotgun (WGS) entry which is preliminary data.</text>
</comment>
<sequence>MPIRTIRARICEMAEREREGRSGSFMEDLTQDVRHVRKSGPSMQQQTIIMVE</sequence>
<evidence type="ECO:0000313" key="1">
    <source>
        <dbReference type="EMBL" id="RML43660.1"/>
    </source>
</evidence>
<gene>
    <name evidence="1" type="ORF">ALQ95_102026</name>
</gene>
<proteinExistence type="predicted"/>
<name>A0A3M2VWL7_PSESI</name>
<reference evidence="1 2" key="1">
    <citation type="submission" date="2018-08" db="EMBL/GenBank/DDBJ databases">
        <title>Recombination of ecologically and evolutionarily significant loci maintains genetic cohesion in the Pseudomonas syringae species complex.</title>
        <authorList>
            <person name="Dillon M."/>
            <person name="Thakur S."/>
            <person name="Almeida R.N.D."/>
            <person name="Weir B.S."/>
            <person name="Guttman D.S."/>
        </authorList>
    </citation>
    <scope>NUCLEOTIDE SEQUENCE [LARGE SCALE GENOMIC DNA]</scope>
    <source>
        <strain evidence="1 2">ICMP 3883</strain>
    </source>
</reference>
<accession>A0A3M2VWL7</accession>
<protein>
    <submittedName>
        <fullName evidence="1">Uncharacterized protein</fullName>
    </submittedName>
</protein>
<dbReference type="Proteomes" id="UP000280292">
    <property type="component" value="Unassembled WGS sequence"/>
</dbReference>
<dbReference type="EMBL" id="RBNR01000168">
    <property type="protein sequence ID" value="RML43660.1"/>
    <property type="molecule type" value="Genomic_DNA"/>
</dbReference>
<organism evidence="1 2">
    <name type="scientific">Pseudomonas syringae pv. ribicola</name>
    <dbReference type="NCBI Taxonomy" id="55398"/>
    <lineage>
        <taxon>Bacteria</taxon>
        <taxon>Pseudomonadati</taxon>
        <taxon>Pseudomonadota</taxon>
        <taxon>Gammaproteobacteria</taxon>
        <taxon>Pseudomonadales</taxon>
        <taxon>Pseudomonadaceae</taxon>
        <taxon>Pseudomonas</taxon>
    </lineage>
</organism>